<evidence type="ECO:0000256" key="3">
    <source>
        <dbReference type="PIRSR" id="PIRSR600917-52"/>
    </source>
</evidence>
<sequence length="511" mass="58436">MNRTSKTIWLTGVGMICLPTLAGAKQNVQQPNILFILCDDMGYGDLACYGQPYIHTPNIDQMAKEGMRFTQAYAGSPVSAPSRATIMTGQHSGHTHVRGNKEYWRNVPMVKYGINEDFSVVGQEPYDPQHKILPEMLKDKGYRTGVFGKWAGGYEGSASTPDKRGVDEFYGYICQFQAHLYYPNFLNRYSKSQGDTAVVREIMEQNIQYPMFGKDYFKRKQYSARIIHDKALEWIDKQDNKHPFVGFLTYTLPHAELAQPEDSILENYQKQFFEDKTWGGWEDSRYNAVVHTHAQFAGMITRLDQYVGEIFAKLKEKGLDKNTVVIFTSDNGPHEEGGADPKFFGRDGKLKGLKRQCYEGGIRIPFIAWWPEHIKAGSVNDTQFAFYDLMPTFCDLAGIKNFAKRYTNRKLAGDGFDGISIAPTLLGKDAEQKHHEYLYWEFHETDQIGVRKGDWKMVVVKGKPRLYNLASDIHEDHDVAAEHPEIVKDLLAAIQKEHRDSKDFKITLPEF</sequence>
<dbReference type="OrthoDB" id="9765065at2"/>
<dbReference type="AlphaFoldDB" id="A0A6G1TZ90"/>
<dbReference type="Proteomes" id="UP000480425">
    <property type="component" value="Unassembled WGS sequence"/>
</dbReference>
<dbReference type="CDD" id="cd16145">
    <property type="entry name" value="ARS_like"/>
    <property type="match status" value="1"/>
</dbReference>
<comment type="caution">
    <text evidence="6">The sequence shown here is derived from an EMBL/GenBank/DDBJ whole genome shotgun (WGS) entry which is preliminary data.</text>
</comment>
<dbReference type="PANTHER" id="PTHR43751:SF3">
    <property type="entry name" value="SULFATASE N-TERMINAL DOMAIN-CONTAINING PROTEIN"/>
    <property type="match status" value="1"/>
</dbReference>
<dbReference type="InterPro" id="IPR000917">
    <property type="entry name" value="Sulfatase_N"/>
</dbReference>
<feature type="modified residue" description="3-oxoalanine (Ser)" evidence="3">
    <location>
        <position position="79"/>
    </location>
</feature>
<evidence type="ECO:0000256" key="2">
    <source>
        <dbReference type="ARBA" id="ARBA00022801"/>
    </source>
</evidence>
<evidence type="ECO:0000256" key="4">
    <source>
        <dbReference type="SAM" id="SignalP"/>
    </source>
</evidence>
<dbReference type="SUPFAM" id="SSF53649">
    <property type="entry name" value="Alkaline phosphatase-like"/>
    <property type="match status" value="1"/>
</dbReference>
<dbReference type="PANTHER" id="PTHR43751">
    <property type="entry name" value="SULFATASE"/>
    <property type="match status" value="1"/>
</dbReference>
<dbReference type="InterPro" id="IPR024607">
    <property type="entry name" value="Sulfatase_CS"/>
</dbReference>
<comment type="PTM">
    <text evidence="3">The conversion to 3-oxoalanine (also known as C-formylglycine, FGly), of a serine or cysteine residue in prokaryotes and of a cysteine residue in eukaryotes, is critical for catalytic activity.</text>
</comment>
<evidence type="ECO:0000256" key="1">
    <source>
        <dbReference type="ARBA" id="ARBA00008779"/>
    </source>
</evidence>
<feature type="chain" id="PRO_5026196469" evidence="4">
    <location>
        <begin position="25"/>
        <end position="511"/>
    </location>
</feature>
<organism evidence="6 7">
    <name type="scientific">Segatella copri</name>
    <dbReference type="NCBI Taxonomy" id="165179"/>
    <lineage>
        <taxon>Bacteria</taxon>
        <taxon>Pseudomonadati</taxon>
        <taxon>Bacteroidota</taxon>
        <taxon>Bacteroidia</taxon>
        <taxon>Bacteroidales</taxon>
        <taxon>Prevotellaceae</taxon>
        <taxon>Segatella</taxon>
    </lineage>
</organism>
<evidence type="ECO:0000313" key="6">
    <source>
        <dbReference type="EMBL" id="MQN80497.1"/>
    </source>
</evidence>
<dbReference type="InterPro" id="IPR017850">
    <property type="entry name" value="Alkaline_phosphatase_core_sf"/>
</dbReference>
<evidence type="ECO:0000259" key="5">
    <source>
        <dbReference type="Pfam" id="PF00884"/>
    </source>
</evidence>
<dbReference type="GO" id="GO:0016787">
    <property type="term" value="F:hydrolase activity"/>
    <property type="evidence" value="ECO:0007669"/>
    <property type="project" value="UniProtKB-KW"/>
</dbReference>
<keyword evidence="2" id="KW-0378">Hydrolase</keyword>
<dbReference type="PROSITE" id="PS00523">
    <property type="entry name" value="SULFATASE_1"/>
    <property type="match status" value="1"/>
</dbReference>
<dbReference type="InterPro" id="IPR052701">
    <property type="entry name" value="GAG_Ulvan_Degrading_Sulfatases"/>
</dbReference>
<evidence type="ECO:0000313" key="7">
    <source>
        <dbReference type="Proteomes" id="UP000480425"/>
    </source>
</evidence>
<name>A0A6G1TZ90_9BACT</name>
<dbReference type="EMBL" id="VZCB01000051">
    <property type="protein sequence ID" value="MQN80497.1"/>
    <property type="molecule type" value="Genomic_DNA"/>
</dbReference>
<proteinExistence type="inferred from homology"/>
<gene>
    <name evidence="6" type="ORF">F7D73_05940</name>
</gene>
<reference evidence="6 7" key="1">
    <citation type="submission" date="2019-09" db="EMBL/GenBank/DDBJ databases">
        <title>Distinct polysaccharide growth profiles of human intestinal Prevotella copri isolates.</title>
        <authorList>
            <person name="Fehlner-Peach H."/>
            <person name="Magnabosco C."/>
            <person name="Raghavan V."/>
            <person name="Scher J.U."/>
            <person name="Tett A."/>
            <person name="Cox L.M."/>
            <person name="Gottsegen C."/>
            <person name="Watters A."/>
            <person name="Wiltshire- Gordon J.D."/>
            <person name="Segata N."/>
            <person name="Bonneau R."/>
            <person name="Littman D.R."/>
        </authorList>
    </citation>
    <scope>NUCLEOTIDE SEQUENCE [LARGE SCALE GENOMIC DNA]</scope>
    <source>
        <strain evidence="7">iA622</strain>
    </source>
</reference>
<feature type="signal peptide" evidence="4">
    <location>
        <begin position="1"/>
        <end position="24"/>
    </location>
</feature>
<dbReference type="Pfam" id="PF00884">
    <property type="entry name" value="Sulfatase"/>
    <property type="match status" value="1"/>
</dbReference>
<dbReference type="Gene3D" id="3.40.720.10">
    <property type="entry name" value="Alkaline Phosphatase, subunit A"/>
    <property type="match status" value="1"/>
</dbReference>
<protein>
    <submittedName>
        <fullName evidence="6">Arylsulfatase</fullName>
    </submittedName>
</protein>
<accession>A0A6G1TZ90</accession>
<keyword evidence="4" id="KW-0732">Signal</keyword>
<feature type="domain" description="Sulfatase N-terminal" evidence="5">
    <location>
        <begin position="31"/>
        <end position="399"/>
    </location>
</feature>
<dbReference type="Gene3D" id="3.30.1120.10">
    <property type="match status" value="1"/>
</dbReference>
<comment type="similarity">
    <text evidence="1">Belongs to the sulfatase family.</text>
</comment>